<feature type="domain" description="Erythromycin biosynthesis protein CIII-like C-terminal" evidence="1">
    <location>
        <begin position="281"/>
        <end position="391"/>
    </location>
</feature>
<dbReference type="CDD" id="cd03784">
    <property type="entry name" value="GT1_Gtf-like"/>
    <property type="match status" value="1"/>
</dbReference>
<dbReference type="EMBL" id="JAQQFN010000019">
    <property type="protein sequence ID" value="MFL9886051.1"/>
    <property type="molecule type" value="Genomic_DNA"/>
</dbReference>
<dbReference type="PANTHER" id="PTHR48050">
    <property type="entry name" value="STEROL 3-BETA-GLUCOSYLTRANSFERASE"/>
    <property type="match status" value="1"/>
</dbReference>
<dbReference type="Pfam" id="PF06722">
    <property type="entry name" value="EryCIII-like_C"/>
    <property type="match status" value="1"/>
</dbReference>
<accession>A0ABW8ZV41</accession>
<comment type="caution">
    <text evidence="2">The sequence shown here is derived from an EMBL/GenBank/DDBJ whole genome shotgun (WGS) entry which is preliminary data.</text>
</comment>
<evidence type="ECO:0000313" key="3">
    <source>
        <dbReference type="Proteomes" id="UP001629249"/>
    </source>
</evidence>
<organism evidence="2 3">
    <name type="scientific">Paraburkholderia agricolaris</name>
    <dbReference type="NCBI Taxonomy" id="2152888"/>
    <lineage>
        <taxon>Bacteria</taxon>
        <taxon>Pseudomonadati</taxon>
        <taxon>Pseudomonadota</taxon>
        <taxon>Betaproteobacteria</taxon>
        <taxon>Burkholderiales</taxon>
        <taxon>Burkholderiaceae</taxon>
        <taxon>Paraburkholderia</taxon>
    </lineage>
</organism>
<name>A0ABW8ZV41_9BURK</name>
<dbReference type="InterPro" id="IPR002213">
    <property type="entry name" value="UDP_glucos_trans"/>
</dbReference>
<reference evidence="2 3" key="1">
    <citation type="journal article" date="2024" name="Chem. Sci.">
        <title>Discovery of megapolipeptins by genome mining of a Burkholderiales bacteria collection.</title>
        <authorList>
            <person name="Paulo B.S."/>
            <person name="Recchia M.J.J."/>
            <person name="Lee S."/>
            <person name="Fergusson C.H."/>
            <person name="Romanowski S.B."/>
            <person name="Hernandez A."/>
            <person name="Krull N."/>
            <person name="Liu D.Y."/>
            <person name="Cavanagh H."/>
            <person name="Bos A."/>
            <person name="Gray C.A."/>
            <person name="Murphy B.T."/>
            <person name="Linington R.G."/>
            <person name="Eustaquio A.S."/>
        </authorList>
    </citation>
    <scope>NUCLEOTIDE SEQUENCE [LARGE SCALE GENOMIC DNA]</scope>
    <source>
        <strain evidence="2 3">RL16-012-BIC-B</strain>
    </source>
</reference>
<protein>
    <submittedName>
        <fullName evidence="2">Glycosyltransferase</fullName>
    </submittedName>
</protein>
<sequence length="405" mass="43279">MKLLALTYGTEGDTRPLAVLCRALMDAGHEVMLLADGATLGSAIALGVPHAALSGNIRDELSTLMASGKGVNATAASLASIANAKTRSWMQQTAEAAIGCDGLIVSGLAAFVGLSVAEHLGIRVIGAGLIPISPTQAFASPFLPSRWMPAALNRISHHAVNNLLWLAFRKATNSARQSVLGLPPRRKLWTAHPMLYGVSPALLPEPQDWPAHTLLCGQWLAPAESWVPPAALKAFLDEGEPPVYLGFGSMVGFDRKAVLNAFIDAAQGLRVLLYPGWSGTPDDMTLPDNFFIVEETPHQWLFPRTSLVIHHGGSGTTHSACRAGVPSVVLPFAGDQFFWADQLKRLGVAGDPVATRKLERDKLKQAIRFAQRAETRQRASALGKRMAQENGTATAVAEIETLLRT</sequence>
<evidence type="ECO:0000313" key="2">
    <source>
        <dbReference type="EMBL" id="MFL9886051.1"/>
    </source>
</evidence>
<keyword evidence="3" id="KW-1185">Reference proteome</keyword>
<dbReference type="Gene3D" id="3.40.50.2000">
    <property type="entry name" value="Glycogen Phosphorylase B"/>
    <property type="match status" value="2"/>
</dbReference>
<gene>
    <name evidence="2" type="ORF">PQR66_23635</name>
</gene>
<evidence type="ECO:0000259" key="1">
    <source>
        <dbReference type="Pfam" id="PF06722"/>
    </source>
</evidence>
<dbReference type="RefSeq" id="WP_408329871.1">
    <property type="nucleotide sequence ID" value="NZ_JAQQFH010000012.1"/>
</dbReference>
<dbReference type="PANTHER" id="PTHR48050:SF13">
    <property type="entry name" value="STEROL 3-BETA-GLUCOSYLTRANSFERASE UGT80A2"/>
    <property type="match status" value="1"/>
</dbReference>
<proteinExistence type="predicted"/>
<dbReference type="InterPro" id="IPR050426">
    <property type="entry name" value="Glycosyltransferase_28"/>
</dbReference>
<dbReference type="Proteomes" id="UP001629249">
    <property type="component" value="Unassembled WGS sequence"/>
</dbReference>
<dbReference type="InterPro" id="IPR010610">
    <property type="entry name" value="EryCIII-like_C"/>
</dbReference>
<dbReference type="SUPFAM" id="SSF53756">
    <property type="entry name" value="UDP-Glycosyltransferase/glycogen phosphorylase"/>
    <property type="match status" value="1"/>
</dbReference>